<dbReference type="Proteomes" id="UP001231109">
    <property type="component" value="Unassembled WGS sequence"/>
</dbReference>
<organism evidence="2 3">
    <name type="scientific">Rheinheimera baltica</name>
    <dbReference type="NCBI Taxonomy" id="67576"/>
    <lineage>
        <taxon>Bacteria</taxon>
        <taxon>Pseudomonadati</taxon>
        <taxon>Pseudomonadota</taxon>
        <taxon>Gammaproteobacteria</taxon>
        <taxon>Chromatiales</taxon>
        <taxon>Chromatiaceae</taxon>
        <taxon>Rheinheimera</taxon>
    </lineage>
</organism>
<dbReference type="RefSeq" id="WP_305976446.1">
    <property type="nucleotide sequence ID" value="NZ_JAPJDY010000002.1"/>
</dbReference>
<sequence length="123" mass="13670">MSAMKGVVLIMALVFLLIMTLLVTAMLLVTQLSHKAAYSGQQQLQISQQALQQHLQQMQLPSDSNEDAIESMPTCPAQYAAWTSAVLRCDLQLLNTETYSENRYFYAGYSSLVLQQNLALGSH</sequence>
<keyword evidence="1" id="KW-0812">Transmembrane</keyword>
<keyword evidence="1" id="KW-1133">Transmembrane helix</keyword>
<evidence type="ECO:0000256" key="1">
    <source>
        <dbReference type="SAM" id="Phobius"/>
    </source>
</evidence>
<proteinExistence type="predicted"/>
<evidence type="ECO:0000313" key="2">
    <source>
        <dbReference type="EMBL" id="MDP5136974.1"/>
    </source>
</evidence>
<keyword evidence="1" id="KW-0472">Membrane</keyword>
<name>A0ABT9I0Q3_9GAMM</name>
<keyword evidence="3" id="KW-1185">Reference proteome</keyword>
<reference evidence="2 3" key="1">
    <citation type="submission" date="2022-11" db="EMBL/GenBank/DDBJ databases">
        <title>Viruses from the air-sea interface of a natural surface slick.</title>
        <authorList>
            <person name="Rahlff J."/>
            <person name="Holmfeldt K."/>
        </authorList>
    </citation>
    <scope>NUCLEOTIDE SEQUENCE [LARGE SCALE GENOMIC DNA]</scope>
    <source>
        <strain evidence="2 3">SMS4</strain>
    </source>
</reference>
<accession>A0ABT9I0Q3</accession>
<dbReference type="EMBL" id="JAPJDZ010000035">
    <property type="protein sequence ID" value="MDP5136974.1"/>
    <property type="molecule type" value="Genomic_DNA"/>
</dbReference>
<evidence type="ECO:0000313" key="3">
    <source>
        <dbReference type="Proteomes" id="UP001231109"/>
    </source>
</evidence>
<gene>
    <name evidence="2" type="ORF">ORJ04_13550</name>
</gene>
<feature type="transmembrane region" description="Helical" evidence="1">
    <location>
        <begin position="6"/>
        <end position="29"/>
    </location>
</feature>
<protein>
    <submittedName>
        <fullName evidence="2">Uncharacterized protein</fullName>
    </submittedName>
</protein>
<comment type="caution">
    <text evidence="2">The sequence shown here is derived from an EMBL/GenBank/DDBJ whole genome shotgun (WGS) entry which is preliminary data.</text>
</comment>